<gene>
    <name evidence="8" type="primary">LOC107434642</name>
</gene>
<comment type="similarity">
    <text evidence="2">Belongs to the eukaryotic ribosomal protein P1/P2 family.</text>
</comment>
<dbReference type="CDD" id="cd05833">
    <property type="entry name" value="Ribosomal_P2"/>
    <property type="match status" value="1"/>
</dbReference>
<dbReference type="KEGG" id="zju:107434642"/>
<feature type="region of interest" description="Disordered" evidence="6">
    <location>
        <begin position="85"/>
        <end position="115"/>
    </location>
</feature>
<proteinExistence type="inferred from homology"/>
<keyword evidence="5" id="KW-0687">Ribonucleoprotein</keyword>
<evidence type="ECO:0000256" key="5">
    <source>
        <dbReference type="ARBA" id="ARBA00023274"/>
    </source>
</evidence>
<evidence type="ECO:0000256" key="6">
    <source>
        <dbReference type="SAM" id="MobiDB-lite"/>
    </source>
</evidence>
<accession>A0A6P6FP98</accession>
<dbReference type="RefSeq" id="XP_024923341.3">
    <property type="nucleotide sequence ID" value="XM_025067573.3"/>
</dbReference>
<organism evidence="7 8">
    <name type="scientific">Ziziphus jujuba</name>
    <name type="common">Chinese jujube</name>
    <name type="synonym">Ziziphus sativa</name>
    <dbReference type="NCBI Taxonomy" id="326968"/>
    <lineage>
        <taxon>Eukaryota</taxon>
        <taxon>Viridiplantae</taxon>
        <taxon>Streptophyta</taxon>
        <taxon>Embryophyta</taxon>
        <taxon>Tracheophyta</taxon>
        <taxon>Spermatophyta</taxon>
        <taxon>Magnoliopsida</taxon>
        <taxon>eudicotyledons</taxon>
        <taxon>Gunneridae</taxon>
        <taxon>Pentapetalae</taxon>
        <taxon>rosids</taxon>
        <taxon>fabids</taxon>
        <taxon>Rosales</taxon>
        <taxon>Rhamnaceae</taxon>
        <taxon>Paliureae</taxon>
        <taxon>Ziziphus</taxon>
    </lineage>
</organism>
<dbReference type="GO" id="GO:0002182">
    <property type="term" value="P:cytoplasmic translational elongation"/>
    <property type="evidence" value="ECO:0007669"/>
    <property type="project" value="InterPro"/>
</dbReference>
<dbReference type="PANTHER" id="PTHR21141">
    <property type="entry name" value="60S ACIDIC RIBOSOMAL PROTEIN FAMILY MEMBER"/>
    <property type="match status" value="1"/>
</dbReference>
<keyword evidence="7" id="KW-1185">Reference proteome</keyword>
<evidence type="ECO:0000256" key="4">
    <source>
        <dbReference type="ARBA" id="ARBA00022980"/>
    </source>
</evidence>
<dbReference type="AlphaFoldDB" id="A0A6P6FP98"/>
<dbReference type="InterPro" id="IPR044076">
    <property type="entry name" value="Ribosomal_P2"/>
</dbReference>
<dbReference type="InterPro" id="IPR027534">
    <property type="entry name" value="Ribosomal_P1/P2"/>
</dbReference>
<evidence type="ECO:0000256" key="2">
    <source>
        <dbReference type="ARBA" id="ARBA00005436"/>
    </source>
</evidence>
<dbReference type="Gene3D" id="1.10.10.1410">
    <property type="match status" value="1"/>
</dbReference>
<evidence type="ECO:0000256" key="3">
    <source>
        <dbReference type="ARBA" id="ARBA00011266"/>
    </source>
</evidence>
<dbReference type="Pfam" id="PF00428">
    <property type="entry name" value="Ribosomal_60s"/>
    <property type="match status" value="1"/>
</dbReference>
<evidence type="ECO:0000256" key="1">
    <source>
        <dbReference type="ARBA" id="ARBA00003362"/>
    </source>
</evidence>
<dbReference type="GO" id="GO:0022625">
    <property type="term" value="C:cytosolic large ribosomal subunit"/>
    <property type="evidence" value="ECO:0007669"/>
    <property type="project" value="InterPro"/>
</dbReference>
<reference evidence="8" key="1">
    <citation type="submission" date="2025-08" db="UniProtKB">
        <authorList>
            <consortium name="RefSeq"/>
        </authorList>
    </citation>
    <scope>IDENTIFICATION</scope>
    <source>
        <tissue evidence="8">Seedling</tissue>
    </source>
</reference>
<dbReference type="HAMAP" id="MF_01478">
    <property type="entry name" value="Ribosomal_L12_arch"/>
    <property type="match status" value="1"/>
</dbReference>
<dbReference type="GO" id="GO:0003735">
    <property type="term" value="F:structural constituent of ribosome"/>
    <property type="evidence" value="ECO:0007669"/>
    <property type="project" value="InterPro"/>
</dbReference>
<keyword evidence="4" id="KW-0689">Ribosomal protein</keyword>
<evidence type="ECO:0000313" key="7">
    <source>
        <dbReference type="Proteomes" id="UP001652623"/>
    </source>
</evidence>
<name>A0A6P6FP98_ZIZJJ</name>
<comment type="function">
    <text evidence="1">Plays an important role in the elongation step of protein synthesis.</text>
</comment>
<dbReference type="PANTHER" id="PTHR21141:SF5">
    <property type="entry name" value="LARGE RIBOSOMAL SUBUNIT PROTEIN P2"/>
    <property type="match status" value="1"/>
</dbReference>
<evidence type="ECO:0000313" key="8">
    <source>
        <dbReference type="RefSeq" id="XP_024923341.3"/>
    </source>
</evidence>
<comment type="subunit">
    <text evidence="3">P1 and P2 exist as dimers at the large ribosomal subunit.</text>
</comment>
<dbReference type="Proteomes" id="UP001652623">
    <property type="component" value="Chromosome 9"/>
</dbReference>
<feature type="compositionally biased region" description="Basic and acidic residues" evidence="6">
    <location>
        <begin position="91"/>
        <end position="101"/>
    </location>
</feature>
<dbReference type="InterPro" id="IPR038716">
    <property type="entry name" value="P1/P2_N_sf"/>
</dbReference>
<dbReference type="InParanoid" id="A0A6P6FP98"/>
<sequence>MKVLAAYMLAVLGGNTNPTADDLKKILSSVGAEVDENKIVFLLSQVDGKDFTELIASGREKLVSMSSSFGGAAVAVAATVGGENGAAAANEQEREEKVGEREESDDDDFNFTLFD</sequence>
<protein>
    <submittedName>
        <fullName evidence="8">Large ribosomal subunit protein P2B</fullName>
    </submittedName>
</protein>
<dbReference type="GeneID" id="107434642"/>